<comment type="caution">
    <text evidence="1">The sequence shown here is derived from an EMBL/GenBank/DDBJ whole genome shotgun (WGS) entry which is preliminary data.</text>
</comment>
<proteinExistence type="predicted"/>
<dbReference type="Proteomes" id="UP000285972">
    <property type="component" value="Unassembled WGS sequence"/>
</dbReference>
<reference evidence="1 2" key="1">
    <citation type="submission" date="2016-09" db="EMBL/GenBank/DDBJ databases">
        <authorList>
            <person name="Doonan J."/>
            <person name="Pachebat J.A."/>
            <person name="Golyshin P.N."/>
            <person name="Denman S."/>
            <person name="Mcdonald J.E."/>
        </authorList>
    </citation>
    <scope>NUCLEOTIDE SEQUENCE [LARGE SCALE GENOMIC DNA]</scope>
    <source>
        <strain evidence="1 2">FRB141</strain>
    </source>
</reference>
<gene>
    <name evidence="1" type="ORF">BIY26_05400</name>
</gene>
<organism evidence="1 2">
    <name type="scientific">Brenneria goodwinii</name>
    <dbReference type="NCBI Taxonomy" id="1109412"/>
    <lineage>
        <taxon>Bacteria</taxon>
        <taxon>Pseudomonadati</taxon>
        <taxon>Pseudomonadota</taxon>
        <taxon>Gammaproteobacteria</taxon>
        <taxon>Enterobacterales</taxon>
        <taxon>Pectobacteriaceae</taxon>
        <taxon>Brenneria</taxon>
    </lineage>
</organism>
<evidence type="ECO:0000313" key="2">
    <source>
        <dbReference type="Proteomes" id="UP000285972"/>
    </source>
</evidence>
<evidence type="ECO:0000313" key="1">
    <source>
        <dbReference type="EMBL" id="RLM27940.1"/>
    </source>
</evidence>
<dbReference type="AlphaFoldDB" id="A0AAE8ES49"/>
<accession>A0AAE8ES49</accession>
<dbReference type="KEGG" id="bgj:AWC36_18160"/>
<name>A0AAE8ES49_9GAMM</name>
<sequence>MQQSVHSLTLYTAIHHQSRCDKYHRGMFYRYAIINAFCQAFPRVLHGGFPLFFILFANDKKLCEAFCVPRFSPSFYAGDCVVLHAVRIDGGKVT</sequence>
<protein>
    <submittedName>
        <fullName evidence="1">Uncharacterized protein</fullName>
    </submittedName>
</protein>
<dbReference type="EMBL" id="MJLX01000009">
    <property type="protein sequence ID" value="RLM27940.1"/>
    <property type="molecule type" value="Genomic_DNA"/>
</dbReference>